<keyword evidence="8" id="KW-0449">Lipoprotein</keyword>
<evidence type="ECO:0000313" key="9">
    <source>
        <dbReference type="Proteomes" id="UP000268844"/>
    </source>
</evidence>
<name>A0A447IGC4_9HYPH</name>
<keyword evidence="9" id="KW-1185">Reference proteome</keyword>
<dbReference type="AlphaFoldDB" id="A0A447IGC4"/>
<evidence type="ECO:0000256" key="6">
    <source>
        <dbReference type="SAM" id="SignalP"/>
    </source>
</evidence>
<feature type="domain" description="Fe/B12 periplasmic-binding" evidence="7">
    <location>
        <begin position="46"/>
        <end position="309"/>
    </location>
</feature>
<evidence type="ECO:0000259" key="7">
    <source>
        <dbReference type="PROSITE" id="PS50983"/>
    </source>
</evidence>
<comment type="subcellular location">
    <subcellularLocation>
        <location evidence="1">Cell envelope</location>
    </subcellularLocation>
</comment>
<gene>
    <name evidence="8" type="primary">yfiY_4</name>
    <name evidence="8" type="ORF">DEVEQU_03693</name>
</gene>
<dbReference type="Gene3D" id="3.40.50.1980">
    <property type="entry name" value="Nitrogenase molybdenum iron protein domain"/>
    <property type="match status" value="2"/>
</dbReference>
<dbReference type="PANTHER" id="PTHR30532:SF24">
    <property type="entry name" value="FERRIC ENTEROBACTIN-BINDING PERIPLASMIC PROTEIN FEPB"/>
    <property type="match status" value="1"/>
</dbReference>
<dbReference type="GO" id="GO:0030288">
    <property type="term" value="C:outer membrane-bounded periplasmic space"/>
    <property type="evidence" value="ECO:0007669"/>
    <property type="project" value="TreeGrafter"/>
</dbReference>
<dbReference type="PROSITE" id="PS50983">
    <property type="entry name" value="FE_B12_PBP"/>
    <property type="match status" value="1"/>
</dbReference>
<protein>
    <submittedName>
        <fullName evidence="8">Putative siderophore-binding lipoprotein YfiY</fullName>
    </submittedName>
</protein>
<feature type="signal peptide" evidence="6">
    <location>
        <begin position="1"/>
        <end position="22"/>
    </location>
</feature>
<dbReference type="RefSeq" id="WP_126152044.1">
    <property type="nucleotide sequence ID" value="NZ_JBHTMH010000001.1"/>
</dbReference>
<dbReference type="SUPFAM" id="SSF53807">
    <property type="entry name" value="Helical backbone' metal receptor"/>
    <property type="match status" value="1"/>
</dbReference>
<dbReference type="EMBL" id="UZWD01000051">
    <property type="protein sequence ID" value="VDS06529.1"/>
    <property type="molecule type" value="Genomic_DNA"/>
</dbReference>
<keyword evidence="5 6" id="KW-0732">Signal</keyword>
<dbReference type="OrthoDB" id="9793175at2"/>
<dbReference type="PANTHER" id="PTHR30532">
    <property type="entry name" value="IRON III DICITRATE-BINDING PERIPLASMIC PROTEIN"/>
    <property type="match status" value="1"/>
</dbReference>
<keyword evidence="4" id="KW-0410">Iron transport</keyword>
<dbReference type="GO" id="GO:1901678">
    <property type="term" value="P:iron coordination entity transport"/>
    <property type="evidence" value="ECO:0007669"/>
    <property type="project" value="UniProtKB-ARBA"/>
</dbReference>
<reference evidence="8 9" key="1">
    <citation type="submission" date="2018-12" db="EMBL/GenBank/DDBJ databases">
        <authorList>
            <person name="Criscuolo A."/>
        </authorList>
    </citation>
    <scope>NUCLEOTIDE SEQUENCE [LARGE SCALE GENOMIC DNA]</scope>
    <source>
        <strain evidence="8">ACIP1116281</strain>
    </source>
</reference>
<organism evidence="8 9">
    <name type="scientific">Devosia equisanguinis</name>
    <dbReference type="NCBI Taxonomy" id="2490941"/>
    <lineage>
        <taxon>Bacteria</taxon>
        <taxon>Pseudomonadati</taxon>
        <taxon>Pseudomonadota</taxon>
        <taxon>Alphaproteobacteria</taxon>
        <taxon>Hyphomicrobiales</taxon>
        <taxon>Devosiaceae</taxon>
        <taxon>Devosia</taxon>
    </lineage>
</organism>
<proteinExistence type="inferred from homology"/>
<evidence type="ECO:0000313" key="8">
    <source>
        <dbReference type="EMBL" id="VDS06529.1"/>
    </source>
</evidence>
<evidence type="ECO:0000256" key="1">
    <source>
        <dbReference type="ARBA" id="ARBA00004196"/>
    </source>
</evidence>
<accession>A0A447IGC4</accession>
<dbReference type="Proteomes" id="UP000268844">
    <property type="component" value="Unassembled WGS sequence"/>
</dbReference>
<feature type="chain" id="PRO_5019232350" evidence="6">
    <location>
        <begin position="23"/>
        <end position="311"/>
    </location>
</feature>
<keyword evidence="4" id="KW-0406">Ion transport</keyword>
<dbReference type="InterPro" id="IPR051313">
    <property type="entry name" value="Bact_iron-sidero_bind"/>
</dbReference>
<keyword evidence="4" id="KW-0408">Iron</keyword>
<evidence type="ECO:0000256" key="2">
    <source>
        <dbReference type="ARBA" id="ARBA00008814"/>
    </source>
</evidence>
<dbReference type="InterPro" id="IPR002491">
    <property type="entry name" value="ABC_transptr_periplasmic_BD"/>
</dbReference>
<sequence length="311" mass="33143">MSIRFAFAVLACSFAMVASSYSQDGAFPVTVEHALGTITIEAAPERVIALIDRDADTLLALGVQPVAIRSNFGFEAGVGPWSEKLLTSKPIVWTGRELDYEAIAAARPDLIVFTHSGGDEDEYAFLSQIAPTVYLPQGAAPWSATTEQTTLTIAAALGRRDDGLALLNTLEKHLAEQKAAHPEFSGKTANYLDIFPGGIWSYGEYHIVNQTIYALGFSPIAATAQVPEGEANITISAELLPDYDADIVVAFPYGRSFDALLAETPTLDTLTSVKQGRFILLGDLAFSAASVVSIPYAVDQLVPQFAAALAP</sequence>
<comment type="similarity">
    <text evidence="2">Belongs to the bacterial solute-binding protein 8 family.</text>
</comment>
<evidence type="ECO:0000256" key="5">
    <source>
        <dbReference type="ARBA" id="ARBA00022729"/>
    </source>
</evidence>
<evidence type="ECO:0000256" key="4">
    <source>
        <dbReference type="ARBA" id="ARBA00022496"/>
    </source>
</evidence>
<keyword evidence="3" id="KW-0813">Transport</keyword>
<evidence type="ECO:0000256" key="3">
    <source>
        <dbReference type="ARBA" id="ARBA00022448"/>
    </source>
</evidence>
<dbReference type="Pfam" id="PF01497">
    <property type="entry name" value="Peripla_BP_2"/>
    <property type="match status" value="1"/>
</dbReference>